<protein>
    <recommendedName>
        <fullName evidence="5">phosphodiesterase I</fullName>
        <ecNumber evidence="5">3.1.4.1</ecNumber>
    </recommendedName>
</protein>
<dbReference type="InterPro" id="IPR014883">
    <property type="entry name" value="VRR_NUC"/>
</dbReference>
<comment type="caution">
    <text evidence="12">The sequence shown here is derived from an EMBL/GenBank/DDBJ whole genome shotgun (WGS) entry which is preliminary data.</text>
</comment>
<evidence type="ECO:0000256" key="1">
    <source>
        <dbReference type="ARBA" id="ARBA00000983"/>
    </source>
</evidence>
<dbReference type="EC" id="3.1.4.1" evidence="5"/>
<dbReference type="PANTHER" id="PTHR15749">
    <property type="entry name" value="FANCONI-ASSOCIATED NUCLEASE 1"/>
    <property type="match status" value="1"/>
</dbReference>
<comment type="cofactor">
    <cofactor evidence="3">
        <name>Mg(2+)</name>
        <dbReference type="ChEBI" id="CHEBI:18420"/>
    </cofactor>
</comment>
<evidence type="ECO:0000256" key="10">
    <source>
        <dbReference type="ARBA" id="ARBA00023211"/>
    </source>
</evidence>
<evidence type="ECO:0000259" key="11">
    <source>
        <dbReference type="SMART" id="SM00990"/>
    </source>
</evidence>
<evidence type="ECO:0000313" key="13">
    <source>
        <dbReference type="Proteomes" id="UP000287330"/>
    </source>
</evidence>
<dbReference type="GO" id="GO:0003676">
    <property type="term" value="F:nucleic acid binding"/>
    <property type="evidence" value="ECO:0007669"/>
    <property type="project" value="InterPro"/>
</dbReference>
<dbReference type="OrthoDB" id="9803913at2"/>
<keyword evidence="7" id="KW-0479">Metal-binding</keyword>
<evidence type="ECO:0000256" key="3">
    <source>
        <dbReference type="ARBA" id="ARBA00001946"/>
    </source>
</evidence>
<dbReference type="GO" id="GO:0004528">
    <property type="term" value="F:phosphodiesterase I activity"/>
    <property type="evidence" value="ECO:0007669"/>
    <property type="project" value="UniProtKB-EC"/>
</dbReference>
<evidence type="ECO:0000313" key="12">
    <source>
        <dbReference type="EMBL" id="RUO50429.1"/>
    </source>
</evidence>
<keyword evidence="6" id="KW-0540">Nuclease</keyword>
<feature type="domain" description="VRR-NUC" evidence="11">
    <location>
        <begin position="440"/>
        <end position="539"/>
    </location>
</feature>
<organism evidence="12 13">
    <name type="scientific">Idiomarina fontislapidosi</name>
    <dbReference type="NCBI Taxonomy" id="263723"/>
    <lineage>
        <taxon>Bacteria</taxon>
        <taxon>Pseudomonadati</taxon>
        <taxon>Pseudomonadota</taxon>
        <taxon>Gammaproteobacteria</taxon>
        <taxon>Alteromonadales</taxon>
        <taxon>Idiomarinaceae</taxon>
        <taxon>Idiomarina</taxon>
    </lineage>
</organism>
<dbReference type="Pfam" id="PF21315">
    <property type="entry name" value="FAN1_HTH"/>
    <property type="match status" value="1"/>
</dbReference>
<comment type="cofactor">
    <cofactor evidence="2">
        <name>Mn(2+)</name>
        <dbReference type="ChEBI" id="CHEBI:29035"/>
    </cofactor>
</comment>
<evidence type="ECO:0000256" key="7">
    <source>
        <dbReference type="ARBA" id="ARBA00022723"/>
    </source>
</evidence>
<evidence type="ECO:0000256" key="8">
    <source>
        <dbReference type="ARBA" id="ARBA00022801"/>
    </source>
</evidence>
<dbReference type="SMART" id="SM00990">
    <property type="entry name" value="VRR_NUC"/>
    <property type="match status" value="1"/>
</dbReference>
<evidence type="ECO:0000256" key="6">
    <source>
        <dbReference type="ARBA" id="ARBA00022722"/>
    </source>
</evidence>
<name>A0A432XNZ2_9GAMM</name>
<reference evidence="13" key="1">
    <citation type="journal article" date="2018" name="Front. Microbiol.">
        <title>Genome-Based Analysis Reveals the Taxonomy and Diversity of the Family Idiomarinaceae.</title>
        <authorList>
            <person name="Liu Y."/>
            <person name="Lai Q."/>
            <person name="Shao Z."/>
        </authorList>
    </citation>
    <scope>NUCLEOTIDE SEQUENCE [LARGE SCALE GENOMIC DNA]</scope>
    <source>
        <strain evidence="13">F23</strain>
    </source>
</reference>
<dbReference type="InterPro" id="IPR011856">
    <property type="entry name" value="tRNA_endonuc-like_dom_sf"/>
</dbReference>
<dbReference type="RefSeq" id="WP_110576283.1">
    <property type="nucleotide sequence ID" value="NZ_PIPV01000015.1"/>
</dbReference>
<dbReference type="InterPro" id="IPR049125">
    <property type="entry name" value="FAN1-like_WH"/>
</dbReference>
<comment type="catalytic activity">
    <reaction evidence="1">
        <text>Hydrolytically removes 5'-nucleotides successively from the 3'-hydroxy termini of 3'-hydroxy-terminated oligonucleotides.</text>
        <dbReference type="EC" id="3.1.4.1"/>
    </reaction>
</comment>
<dbReference type="InterPro" id="IPR033315">
    <property type="entry name" value="Fan1-like"/>
</dbReference>
<gene>
    <name evidence="12" type="ORF">CWE25_12630</name>
</gene>
<evidence type="ECO:0000256" key="4">
    <source>
        <dbReference type="ARBA" id="ARBA00005533"/>
    </source>
</evidence>
<sequence length="540" mass="63179">MRWEPADVDQPDYYWQNFNTILRWVRHHHDALLDHETRLTLTHYEALNTDAQKLWIRLSSRRGQQFRGDSLNYPEINLTRAITALEHVGWLSVHHRIDSPEGLELLKRAELLQLARENGCTLAASTKKADILAALLACPAPWSAAIQCHWYALTQQANFDRLSLLFFGNAHQDLTEFIKTALGHVHYETYRIRPKSLFSSSEDVADYHAMSAFRQRYSDTEGLTERMRVIRDWCERSSDYQGWKKFRGTFSRLCNKLARDCERADALDDALLIYQQSFRPPARERMARIYRKQANNEQAHSTLIRMLEDPWNDPEHAIAEQLLSRWFAEPSTTSVEPETHHLSFASRGTSIEAETLTYFEQQGWQGGHHENTIPQTLFGIIFWDIVFEDIEGAFVHPFQRGPRDLNSHEFYHRREALIQQRLDEIQHAPDTVIQRIEHVIAEKSGRANPFIYWPGVDKNELIDWWLRLKGRQWATIFERIARDVHNNRAGFPDLWLYRDQQVMLVEVKGPGDTLRPNQIRWLRALNEIDVNASLALVKLG</sequence>
<keyword evidence="8" id="KW-0378">Hydrolase</keyword>
<evidence type="ECO:0000256" key="9">
    <source>
        <dbReference type="ARBA" id="ARBA00022842"/>
    </source>
</evidence>
<comment type="similarity">
    <text evidence="4">Belongs to the FAN1 family.</text>
</comment>
<dbReference type="Pfam" id="PF08774">
    <property type="entry name" value="VRR_NUC"/>
    <property type="match status" value="1"/>
</dbReference>
<dbReference type="Proteomes" id="UP000287330">
    <property type="component" value="Unassembled WGS sequence"/>
</dbReference>
<keyword evidence="13" id="KW-1185">Reference proteome</keyword>
<proteinExistence type="inferred from homology"/>
<keyword evidence="10" id="KW-0464">Manganese</keyword>
<dbReference type="PANTHER" id="PTHR15749:SF4">
    <property type="entry name" value="FANCONI-ASSOCIATED NUCLEASE 1"/>
    <property type="match status" value="1"/>
</dbReference>
<dbReference type="Gene3D" id="3.40.1350.10">
    <property type="match status" value="1"/>
</dbReference>
<dbReference type="AlphaFoldDB" id="A0A432XNZ2"/>
<evidence type="ECO:0000256" key="2">
    <source>
        <dbReference type="ARBA" id="ARBA00001936"/>
    </source>
</evidence>
<dbReference type="GO" id="GO:0036297">
    <property type="term" value="P:interstrand cross-link repair"/>
    <property type="evidence" value="ECO:0007669"/>
    <property type="project" value="InterPro"/>
</dbReference>
<evidence type="ECO:0000256" key="5">
    <source>
        <dbReference type="ARBA" id="ARBA00012029"/>
    </source>
</evidence>
<dbReference type="EMBL" id="PIPV01000015">
    <property type="protein sequence ID" value="RUO50429.1"/>
    <property type="molecule type" value="Genomic_DNA"/>
</dbReference>
<dbReference type="GO" id="GO:0046872">
    <property type="term" value="F:metal ion binding"/>
    <property type="evidence" value="ECO:0007669"/>
    <property type="project" value="UniProtKB-KW"/>
</dbReference>
<keyword evidence="9" id="KW-0460">Magnesium</keyword>
<accession>A0A432XNZ2</accession>